<protein>
    <submittedName>
        <fullName evidence="2">CGNR zinc finger domain-containing protein</fullName>
    </submittedName>
</protein>
<dbReference type="EMBL" id="CP089984">
    <property type="protein sequence ID" value="WXB15308.1"/>
    <property type="molecule type" value="Genomic_DNA"/>
</dbReference>
<dbReference type="PANTHER" id="PTHR35525">
    <property type="entry name" value="BLL6575 PROTEIN"/>
    <property type="match status" value="1"/>
</dbReference>
<feature type="domain" description="Zinc finger CGNR" evidence="1">
    <location>
        <begin position="151"/>
        <end position="193"/>
    </location>
</feature>
<gene>
    <name evidence="2" type="ORF">LZC94_46740</name>
</gene>
<name>A0ABZ2LWI3_9BACT</name>
<dbReference type="InterPro" id="IPR023286">
    <property type="entry name" value="ABATE_dom_sf"/>
</dbReference>
<evidence type="ECO:0000313" key="3">
    <source>
        <dbReference type="Proteomes" id="UP001370348"/>
    </source>
</evidence>
<dbReference type="InterPro" id="IPR010852">
    <property type="entry name" value="ABATE"/>
</dbReference>
<dbReference type="SUPFAM" id="SSF160904">
    <property type="entry name" value="Jann2411-like"/>
    <property type="match status" value="1"/>
</dbReference>
<evidence type="ECO:0000313" key="2">
    <source>
        <dbReference type="EMBL" id="WXB15308.1"/>
    </source>
</evidence>
<organism evidence="2 3">
    <name type="scientific">Pendulispora albinea</name>
    <dbReference type="NCBI Taxonomy" id="2741071"/>
    <lineage>
        <taxon>Bacteria</taxon>
        <taxon>Pseudomonadati</taxon>
        <taxon>Myxococcota</taxon>
        <taxon>Myxococcia</taxon>
        <taxon>Myxococcales</taxon>
        <taxon>Sorangiineae</taxon>
        <taxon>Pendulisporaceae</taxon>
        <taxon>Pendulispora</taxon>
    </lineage>
</organism>
<dbReference type="Gene3D" id="1.10.3300.10">
    <property type="entry name" value="Jann2411-like domain"/>
    <property type="match status" value="1"/>
</dbReference>
<dbReference type="Pfam" id="PF11706">
    <property type="entry name" value="zf-CGNR"/>
    <property type="match status" value="1"/>
</dbReference>
<reference evidence="2 3" key="1">
    <citation type="submission" date="2021-12" db="EMBL/GenBank/DDBJ databases">
        <title>Discovery of the Pendulisporaceae a myxobacterial family with distinct sporulation behavior and unique specialized metabolism.</title>
        <authorList>
            <person name="Garcia R."/>
            <person name="Popoff A."/>
            <person name="Bader C.D."/>
            <person name="Loehr J."/>
            <person name="Walesch S."/>
            <person name="Walt C."/>
            <person name="Boldt J."/>
            <person name="Bunk B."/>
            <person name="Haeckl F.J.F.P.J."/>
            <person name="Gunesch A.P."/>
            <person name="Birkelbach J."/>
            <person name="Nuebel U."/>
            <person name="Pietschmann T."/>
            <person name="Bach T."/>
            <person name="Mueller R."/>
        </authorList>
    </citation>
    <scope>NUCLEOTIDE SEQUENCE [LARGE SCALE GENOMIC DNA]</scope>
    <source>
        <strain evidence="2 3">MSr11954</strain>
    </source>
</reference>
<dbReference type="RefSeq" id="WP_394824933.1">
    <property type="nucleotide sequence ID" value="NZ_CP089984.1"/>
</dbReference>
<dbReference type="Proteomes" id="UP001370348">
    <property type="component" value="Chromosome"/>
</dbReference>
<proteinExistence type="predicted"/>
<dbReference type="InterPro" id="IPR021005">
    <property type="entry name" value="Znf_CGNR"/>
</dbReference>
<dbReference type="Pfam" id="PF07336">
    <property type="entry name" value="ABATE"/>
    <property type="match status" value="1"/>
</dbReference>
<keyword evidence="3" id="KW-1185">Reference proteome</keyword>
<dbReference type="PANTHER" id="PTHR35525:SF3">
    <property type="entry name" value="BLL6575 PROTEIN"/>
    <property type="match status" value="1"/>
</dbReference>
<evidence type="ECO:0000259" key="1">
    <source>
        <dbReference type="Pfam" id="PF11706"/>
    </source>
</evidence>
<accession>A0ABZ2LWI3</accession>
<sequence>MFLFLGSHPALDFLNTRYAPDANAVECIGDGRAFIDWLVQVGLLEAAGAAKMKRRFGPQALDAASEEARRVREWARGFIARWREAPAADYGREVAQLNGLLARGSSRREVVVSEGRLRLTESQRVESVDELLALVAVQIASLITNEEPALIKDCASSVCTLSFLDRTKSHRRLFCSPTVCGNRAKVAAFRERQRKD</sequence>